<evidence type="ECO:0000313" key="2">
    <source>
        <dbReference type="EMBL" id="RDH14194.1"/>
    </source>
</evidence>
<dbReference type="AlphaFoldDB" id="A0A370BF80"/>
<organism evidence="2 3">
    <name type="scientific">Aspergillus niger ATCC 13496</name>
    <dbReference type="NCBI Taxonomy" id="1353008"/>
    <lineage>
        <taxon>Eukaryota</taxon>
        <taxon>Fungi</taxon>
        <taxon>Dikarya</taxon>
        <taxon>Ascomycota</taxon>
        <taxon>Pezizomycotina</taxon>
        <taxon>Eurotiomycetes</taxon>
        <taxon>Eurotiomycetidae</taxon>
        <taxon>Eurotiales</taxon>
        <taxon>Aspergillaceae</taxon>
        <taxon>Aspergillus</taxon>
        <taxon>Aspergillus subgen. Circumdati</taxon>
    </lineage>
</organism>
<name>A0A370BF80_ASPNG</name>
<dbReference type="VEuPathDB" id="FungiDB:M747DRAFT_326960"/>
<dbReference type="Proteomes" id="UP000253845">
    <property type="component" value="Unassembled WGS sequence"/>
</dbReference>
<evidence type="ECO:0000256" key="1">
    <source>
        <dbReference type="SAM" id="MobiDB-lite"/>
    </source>
</evidence>
<evidence type="ECO:0000313" key="3">
    <source>
        <dbReference type="Proteomes" id="UP000253845"/>
    </source>
</evidence>
<accession>A0A370BF80</accession>
<feature type="region of interest" description="Disordered" evidence="1">
    <location>
        <begin position="60"/>
        <end position="84"/>
    </location>
</feature>
<gene>
    <name evidence="2" type="ORF">M747DRAFT_326960</name>
</gene>
<sequence length="245" mass="27233">MVPNQILQFSVSRPSSECIAEAISREITIEDDPLILTKIFDYLYCATYDDCCESWSITERAQDAPEQTESAKPSETPTIDNMNEGSQATLSSLTAEGSKARINAEIYVLADNPPHSELRDILLRSAIQHLSALQHQQLFHASSHGLPLSAQDALRAYILLPSNLLPSDLPTISFSKHCRCPSISCQCGLPPRFAFITPATSPDTQRAARLEQSLENRAQFNVEVEYSHVTDAHDAFEAEKRRKLC</sequence>
<dbReference type="EMBL" id="KZ851976">
    <property type="protein sequence ID" value="RDH14194.1"/>
    <property type="molecule type" value="Genomic_DNA"/>
</dbReference>
<reference evidence="2 3" key="1">
    <citation type="submission" date="2018-07" db="EMBL/GenBank/DDBJ databases">
        <title>Section-level genome sequencing of Aspergillus section Nigri to investigate inter- and intra-species variation.</title>
        <authorList>
            <consortium name="DOE Joint Genome Institute"/>
            <person name="Vesth T.C."/>
            <person name="Nybo J.L."/>
            <person name="Theobald S."/>
            <person name="Frisvad J.C."/>
            <person name="Larsen T.O."/>
            <person name="Nielsen K.F."/>
            <person name="Hoof J.B."/>
            <person name="Brandl J."/>
            <person name="Salamov A."/>
            <person name="Riley R."/>
            <person name="Gladden J.M."/>
            <person name="Phatale P."/>
            <person name="Nielsen M.T."/>
            <person name="Lyhne E.K."/>
            <person name="Kogle M.E."/>
            <person name="Strasser K."/>
            <person name="McDonnell E."/>
            <person name="Barry K."/>
            <person name="Clum A."/>
            <person name="Chen C."/>
            <person name="Nolan M."/>
            <person name="Sandor L."/>
            <person name="Kuo A."/>
            <person name="Lipzen A."/>
            <person name="Hainaut M."/>
            <person name="Drula E."/>
            <person name="Tsang A."/>
            <person name="Magnuson J.K."/>
            <person name="Henrissat B."/>
            <person name="Wiebenga A."/>
            <person name="Simmons B.A."/>
            <person name="Makela M.R."/>
            <person name="De vries R.P."/>
            <person name="Grigoriev I.V."/>
            <person name="Mortensen U.H."/>
            <person name="Baker S.E."/>
            <person name="Andersen M.R."/>
        </authorList>
    </citation>
    <scope>NUCLEOTIDE SEQUENCE [LARGE SCALE GENOMIC DNA]</scope>
    <source>
        <strain evidence="2 3">ATCC 13496</strain>
    </source>
</reference>
<proteinExistence type="predicted"/>
<protein>
    <submittedName>
        <fullName evidence="2">Uncharacterized protein</fullName>
    </submittedName>
</protein>